<dbReference type="SMART" id="SM00829">
    <property type="entry name" value="PKS_ER"/>
    <property type="match status" value="1"/>
</dbReference>
<evidence type="ECO:0000259" key="5">
    <source>
        <dbReference type="SMART" id="SM00829"/>
    </source>
</evidence>
<dbReference type="Pfam" id="PF00107">
    <property type="entry name" value="ADH_zinc_N"/>
    <property type="match status" value="1"/>
</dbReference>
<dbReference type="PANTHER" id="PTHR43880:SF12">
    <property type="entry name" value="ALCOHOL DEHYDROGENASE CLASS-3"/>
    <property type="match status" value="1"/>
</dbReference>
<name>A0A6J6LCK2_9ZZZZ</name>
<dbReference type="FunFam" id="3.40.50.720:FF:000003">
    <property type="entry name" value="S-(hydroxymethyl)glutathione dehydrogenase"/>
    <property type="match status" value="1"/>
</dbReference>
<dbReference type="GO" id="GO:0005829">
    <property type="term" value="C:cytosol"/>
    <property type="evidence" value="ECO:0007669"/>
    <property type="project" value="TreeGrafter"/>
</dbReference>
<evidence type="ECO:0000256" key="3">
    <source>
        <dbReference type="ARBA" id="ARBA00022833"/>
    </source>
</evidence>
<evidence type="ECO:0000256" key="1">
    <source>
        <dbReference type="ARBA" id="ARBA00001947"/>
    </source>
</evidence>
<dbReference type="GO" id="GO:0008270">
    <property type="term" value="F:zinc ion binding"/>
    <property type="evidence" value="ECO:0007669"/>
    <property type="project" value="TreeGrafter"/>
</dbReference>
<keyword evidence="3" id="KW-0862">Zinc</keyword>
<dbReference type="SUPFAM" id="SSF51735">
    <property type="entry name" value="NAD(P)-binding Rossmann-fold domains"/>
    <property type="match status" value="1"/>
</dbReference>
<evidence type="ECO:0000313" key="6">
    <source>
        <dbReference type="EMBL" id="CAB4659402.1"/>
    </source>
</evidence>
<dbReference type="InterPro" id="IPR013154">
    <property type="entry name" value="ADH-like_N"/>
</dbReference>
<evidence type="ECO:0000256" key="4">
    <source>
        <dbReference type="ARBA" id="ARBA00023027"/>
    </source>
</evidence>
<reference evidence="6" key="1">
    <citation type="submission" date="2020-05" db="EMBL/GenBank/DDBJ databases">
        <authorList>
            <person name="Chiriac C."/>
            <person name="Salcher M."/>
            <person name="Ghai R."/>
            <person name="Kavagutti S V."/>
        </authorList>
    </citation>
    <scope>NUCLEOTIDE SEQUENCE</scope>
</reference>
<dbReference type="InterPro" id="IPR020843">
    <property type="entry name" value="ER"/>
</dbReference>
<dbReference type="InterPro" id="IPR013149">
    <property type="entry name" value="ADH-like_C"/>
</dbReference>
<dbReference type="PANTHER" id="PTHR43880">
    <property type="entry name" value="ALCOHOL DEHYDROGENASE"/>
    <property type="match status" value="1"/>
</dbReference>
<sequence length="368" mass="38264">MDLLIDVPVLVAAKQKMPMIKVLVEDPRAGEVRVKMFASGVCHSCLHAYDGSHATPMPMILGDEGSGIVESVGSGVTTLVPGDHVIISWLLNCGTCPPCRDGKPAHCWAPSPFGALLDNTQRFKNAETGEPVLHYGPATYAPYTVVPESSAIKIRKDMPLDKAALIGCSVTTGFGSVTNAAGARPGESVAIVGCGGVGLNAVQGARVAGANPIIAIDTSDAALQMAKKFGATHLINASRDDVVAETLKICPRGVNHSIAAVGSTKAMQNGVEILGSGGTMVILGAPPNGAVLEIDPIFILGKERGIRGSKYGSSNPHVEFPMLIELYLAGKLDLDSLVTGNYRIDQSNEAFEILAQGGAGRGLITFEQ</sequence>
<gene>
    <name evidence="6" type="ORF">UFOPK2254_00647</name>
</gene>
<evidence type="ECO:0000256" key="2">
    <source>
        <dbReference type="ARBA" id="ARBA00022723"/>
    </source>
</evidence>
<dbReference type="SUPFAM" id="SSF50129">
    <property type="entry name" value="GroES-like"/>
    <property type="match status" value="2"/>
</dbReference>
<proteinExistence type="predicted"/>
<protein>
    <submittedName>
        <fullName evidence="6">Unannotated protein</fullName>
    </submittedName>
</protein>
<comment type="cofactor">
    <cofactor evidence="1">
        <name>Zn(2+)</name>
        <dbReference type="ChEBI" id="CHEBI:29105"/>
    </cofactor>
</comment>
<dbReference type="Gene3D" id="3.90.180.10">
    <property type="entry name" value="Medium-chain alcohol dehydrogenases, catalytic domain"/>
    <property type="match status" value="1"/>
</dbReference>
<dbReference type="InterPro" id="IPR011032">
    <property type="entry name" value="GroES-like_sf"/>
</dbReference>
<dbReference type="Gene3D" id="3.40.50.720">
    <property type="entry name" value="NAD(P)-binding Rossmann-like Domain"/>
    <property type="match status" value="1"/>
</dbReference>
<dbReference type="InterPro" id="IPR036291">
    <property type="entry name" value="NAD(P)-bd_dom_sf"/>
</dbReference>
<dbReference type="CDD" id="cd08279">
    <property type="entry name" value="Zn_ADH_class_III"/>
    <property type="match status" value="1"/>
</dbReference>
<dbReference type="EMBL" id="CAEZWO010000050">
    <property type="protein sequence ID" value="CAB4659402.1"/>
    <property type="molecule type" value="Genomic_DNA"/>
</dbReference>
<accession>A0A6J6LCK2</accession>
<keyword evidence="2" id="KW-0479">Metal-binding</keyword>
<dbReference type="Pfam" id="PF08240">
    <property type="entry name" value="ADH_N"/>
    <property type="match status" value="1"/>
</dbReference>
<dbReference type="GO" id="GO:0046294">
    <property type="term" value="P:formaldehyde catabolic process"/>
    <property type="evidence" value="ECO:0007669"/>
    <property type="project" value="TreeGrafter"/>
</dbReference>
<feature type="domain" description="Enoyl reductase (ER)" evidence="5">
    <location>
        <begin position="12"/>
        <end position="364"/>
    </location>
</feature>
<keyword evidence="4" id="KW-0520">NAD</keyword>
<dbReference type="GO" id="GO:0051903">
    <property type="term" value="F:S-(hydroxymethyl)glutathione dehydrogenase [NAD(P)+] activity"/>
    <property type="evidence" value="ECO:0007669"/>
    <property type="project" value="TreeGrafter"/>
</dbReference>
<organism evidence="6">
    <name type="scientific">freshwater metagenome</name>
    <dbReference type="NCBI Taxonomy" id="449393"/>
    <lineage>
        <taxon>unclassified sequences</taxon>
        <taxon>metagenomes</taxon>
        <taxon>ecological metagenomes</taxon>
    </lineage>
</organism>
<dbReference type="AlphaFoldDB" id="A0A6J6LCK2"/>